<protein>
    <recommendedName>
        <fullName evidence="3">DNA-binding protein</fullName>
    </recommendedName>
</protein>
<sequence length="78" mass="8910">MTKDKPEGFNHHTLERLRTELPPVFGRPAIGELLPGVISSKTLANLAAIGEGPEYKMVRRRCVYERDSFLEWLEGQTR</sequence>
<dbReference type="AlphaFoldDB" id="S7UK73"/>
<gene>
    <name evidence="1" type="ORF">dsmv_3421</name>
</gene>
<dbReference type="EMBL" id="ATHJ01000119">
    <property type="protein sequence ID" value="EPR34209.1"/>
    <property type="molecule type" value="Genomic_DNA"/>
</dbReference>
<evidence type="ECO:0008006" key="3">
    <source>
        <dbReference type="Google" id="ProtNLM"/>
    </source>
</evidence>
<name>S7UK73_DESML</name>
<evidence type="ECO:0000313" key="2">
    <source>
        <dbReference type="Proteomes" id="UP000014977"/>
    </source>
</evidence>
<evidence type="ECO:0000313" key="1">
    <source>
        <dbReference type="EMBL" id="EPR34209.1"/>
    </source>
</evidence>
<keyword evidence="2" id="KW-1185">Reference proteome</keyword>
<organism evidence="1 2">
    <name type="scientific">Desulfococcus multivorans DSM 2059</name>
    <dbReference type="NCBI Taxonomy" id="1121405"/>
    <lineage>
        <taxon>Bacteria</taxon>
        <taxon>Pseudomonadati</taxon>
        <taxon>Thermodesulfobacteriota</taxon>
        <taxon>Desulfobacteria</taxon>
        <taxon>Desulfobacterales</taxon>
        <taxon>Desulfococcaceae</taxon>
        <taxon>Desulfococcus</taxon>
    </lineage>
</organism>
<dbReference type="OrthoDB" id="5422881at2"/>
<dbReference type="RefSeq" id="WP_020878554.1">
    <property type="nucleotide sequence ID" value="NZ_ATHJ01000119.1"/>
</dbReference>
<proteinExistence type="predicted"/>
<dbReference type="Proteomes" id="UP000014977">
    <property type="component" value="Unassembled WGS sequence"/>
</dbReference>
<comment type="caution">
    <text evidence="1">The sequence shown here is derived from an EMBL/GenBank/DDBJ whole genome shotgun (WGS) entry which is preliminary data.</text>
</comment>
<accession>S7UK73</accession>
<reference evidence="1 2" key="1">
    <citation type="journal article" date="2013" name="Genome Announc.">
        <title>Draft genome sequences for three mercury-methylating, sulfate-reducing bacteria.</title>
        <authorList>
            <person name="Brown S.D."/>
            <person name="Hurt R.A.Jr."/>
            <person name="Gilmour C.C."/>
            <person name="Elias D.A."/>
        </authorList>
    </citation>
    <scope>NUCLEOTIDE SEQUENCE [LARGE SCALE GENOMIC DNA]</scope>
    <source>
        <strain evidence="1 2">DSM 2059</strain>
    </source>
</reference>